<evidence type="ECO:0000313" key="3">
    <source>
        <dbReference type="Proteomes" id="UP001597641"/>
    </source>
</evidence>
<dbReference type="PANTHER" id="PTHR23150">
    <property type="entry name" value="SULFATASE MODIFYING FACTOR 1, 2"/>
    <property type="match status" value="1"/>
</dbReference>
<sequence length="274" mass="30498">MLFGLMITCWACTGPTQEENPPEHVPEGMQYIPGGTYLKPVESGKKAIAIQGFLLDKHPVTVADFREFTAATGYKTDAEKFGDAGVFDSEVQNWQLIKGAYWEYPLGKDKPKAEDNHPVTQVSWNDAMAYSKWAGKRLPTENEWEYAARSNGRTNTQYSWGNKLVENSQFKTNVWQGEFPESNTAEDGYSYTSPVGLFGKTGHGLTDMGGNVWQWTSEVYAEGGQAISPDMKLLKGGSFMCDSTFCHNYRIAGRTSSSRETALFHTGFRCAKSI</sequence>
<dbReference type="PANTHER" id="PTHR23150:SF19">
    <property type="entry name" value="FORMYLGLYCINE-GENERATING ENZYME"/>
    <property type="match status" value="1"/>
</dbReference>
<dbReference type="Gene3D" id="3.90.1580.10">
    <property type="entry name" value="paralog of FGE (formylglycine-generating enzyme)"/>
    <property type="match status" value="1"/>
</dbReference>
<dbReference type="Proteomes" id="UP001597641">
    <property type="component" value="Unassembled WGS sequence"/>
</dbReference>
<reference evidence="3" key="1">
    <citation type="journal article" date="2019" name="Int. J. Syst. Evol. Microbiol.">
        <title>The Global Catalogue of Microorganisms (GCM) 10K type strain sequencing project: providing services to taxonomists for standard genome sequencing and annotation.</title>
        <authorList>
            <consortium name="The Broad Institute Genomics Platform"/>
            <consortium name="The Broad Institute Genome Sequencing Center for Infectious Disease"/>
            <person name="Wu L."/>
            <person name="Ma J."/>
        </authorList>
    </citation>
    <scope>NUCLEOTIDE SEQUENCE [LARGE SCALE GENOMIC DNA]</scope>
    <source>
        <strain evidence="3">KCTC 23984</strain>
    </source>
</reference>
<gene>
    <name evidence="2" type="ORF">ACFS7Z_24660</name>
</gene>
<name>A0ABW6C2E0_9BACT</name>
<dbReference type="InterPro" id="IPR005532">
    <property type="entry name" value="SUMF_dom"/>
</dbReference>
<accession>A0ABW6C2E0</accession>
<keyword evidence="3" id="KW-1185">Reference proteome</keyword>
<proteinExistence type="predicted"/>
<protein>
    <submittedName>
        <fullName evidence="2">Formylglycine-generating enzyme family protein</fullName>
    </submittedName>
</protein>
<dbReference type="Pfam" id="PF03781">
    <property type="entry name" value="FGE-sulfatase"/>
    <property type="match status" value="1"/>
</dbReference>
<evidence type="ECO:0000259" key="1">
    <source>
        <dbReference type="Pfam" id="PF03781"/>
    </source>
</evidence>
<dbReference type="InterPro" id="IPR016187">
    <property type="entry name" value="CTDL_fold"/>
</dbReference>
<evidence type="ECO:0000313" key="2">
    <source>
        <dbReference type="EMBL" id="MFD3003572.1"/>
    </source>
</evidence>
<comment type="caution">
    <text evidence="2">The sequence shown here is derived from an EMBL/GenBank/DDBJ whole genome shotgun (WGS) entry which is preliminary data.</text>
</comment>
<dbReference type="InterPro" id="IPR042095">
    <property type="entry name" value="SUMF_sf"/>
</dbReference>
<dbReference type="EMBL" id="JBHUOX010000033">
    <property type="protein sequence ID" value="MFD3003572.1"/>
    <property type="molecule type" value="Genomic_DNA"/>
</dbReference>
<dbReference type="RefSeq" id="WP_377491233.1">
    <property type="nucleotide sequence ID" value="NZ_JBHUOX010000033.1"/>
</dbReference>
<dbReference type="SUPFAM" id="SSF56436">
    <property type="entry name" value="C-type lectin-like"/>
    <property type="match status" value="1"/>
</dbReference>
<feature type="domain" description="Sulfatase-modifying factor enzyme-like" evidence="1">
    <location>
        <begin position="32"/>
        <end position="272"/>
    </location>
</feature>
<dbReference type="InterPro" id="IPR051043">
    <property type="entry name" value="Sulfatase_Mod_Factor_Kinase"/>
</dbReference>
<organism evidence="2 3">
    <name type="scientific">Pontibacter toksunensis</name>
    <dbReference type="NCBI Taxonomy" id="1332631"/>
    <lineage>
        <taxon>Bacteria</taxon>
        <taxon>Pseudomonadati</taxon>
        <taxon>Bacteroidota</taxon>
        <taxon>Cytophagia</taxon>
        <taxon>Cytophagales</taxon>
        <taxon>Hymenobacteraceae</taxon>
        <taxon>Pontibacter</taxon>
    </lineage>
</organism>